<dbReference type="InterPro" id="IPR005135">
    <property type="entry name" value="Endo/exonuclease/phosphatase"/>
</dbReference>
<gene>
    <name evidence="3" type="ORF">ACFSQ0_00260</name>
</gene>
<feature type="transmembrane region" description="Helical" evidence="1">
    <location>
        <begin position="44"/>
        <end position="62"/>
    </location>
</feature>
<dbReference type="Pfam" id="PF03372">
    <property type="entry name" value="Exo_endo_phos"/>
    <property type="match status" value="1"/>
</dbReference>
<comment type="caution">
    <text evidence="3">The sequence shown here is derived from an EMBL/GenBank/DDBJ whole genome shotgun (WGS) entry which is preliminary data.</text>
</comment>
<keyword evidence="3" id="KW-0540">Nuclease</keyword>
<organism evidence="3 4">
    <name type="scientific">Mesonia sediminis</name>
    <dbReference type="NCBI Taxonomy" id="1703946"/>
    <lineage>
        <taxon>Bacteria</taxon>
        <taxon>Pseudomonadati</taxon>
        <taxon>Bacteroidota</taxon>
        <taxon>Flavobacteriia</taxon>
        <taxon>Flavobacteriales</taxon>
        <taxon>Flavobacteriaceae</taxon>
        <taxon>Mesonia</taxon>
    </lineage>
</organism>
<proteinExistence type="predicted"/>
<dbReference type="GO" id="GO:0004519">
    <property type="term" value="F:endonuclease activity"/>
    <property type="evidence" value="ECO:0007669"/>
    <property type="project" value="UniProtKB-KW"/>
</dbReference>
<evidence type="ECO:0000313" key="4">
    <source>
        <dbReference type="Proteomes" id="UP001597357"/>
    </source>
</evidence>
<keyword evidence="3" id="KW-0378">Hydrolase</keyword>
<evidence type="ECO:0000259" key="2">
    <source>
        <dbReference type="Pfam" id="PF03372"/>
    </source>
</evidence>
<name>A0ABW5SAW0_9FLAO</name>
<keyword evidence="3" id="KW-0255">Endonuclease</keyword>
<keyword evidence="1" id="KW-0812">Transmembrane</keyword>
<accession>A0ABW5SAW0</accession>
<sequence>MGNWKKVLQIVFDILAILIALASILSVFRNTEWRYLKFLDFPRIQLFFTALVGFVLIALIPHKHKLTQYVIMACLIVGLGLNLRYLLPYTIISPKDVPQAENISAKDQVFSVFLSNVKMKNNQHQALLDLIKEKEPDLVLLMEVNARWDQAVKSLAKDYPYVKKAINEKAYGMALYSKIPWKNAQVHYLNNEHVPSIITEMELASGKRFTLYNMHPVPPKHFEHLPDNKGQQEKELIKMGRMIKQNQQACLVMGDMNDVVWSHVDPLTKTKDLLKDVRVGRGVFPSFHTQKWYMRWPLDHIFTTEGFRVKTLERLPSIGSDHFPLYAELVL</sequence>
<dbReference type="EMBL" id="JBHULZ010000002">
    <property type="protein sequence ID" value="MFD2696418.1"/>
    <property type="molecule type" value="Genomic_DNA"/>
</dbReference>
<feature type="transmembrane region" description="Helical" evidence="1">
    <location>
        <begin position="69"/>
        <end position="87"/>
    </location>
</feature>
<reference evidence="4" key="1">
    <citation type="journal article" date="2019" name="Int. J. Syst. Evol. Microbiol.">
        <title>The Global Catalogue of Microorganisms (GCM) 10K type strain sequencing project: providing services to taxonomists for standard genome sequencing and annotation.</title>
        <authorList>
            <consortium name="The Broad Institute Genomics Platform"/>
            <consortium name="The Broad Institute Genome Sequencing Center for Infectious Disease"/>
            <person name="Wu L."/>
            <person name="Ma J."/>
        </authorList>
    </citation>
    <scope>NUCLEOTIDE SEQUENCE [LARGE SCALE GENOMIC DNA]</scope>
    <source>
        <strain evidence="4">KCTC 42255</strain>
    </source>
</reference>
<keyword evidence="1" id="KW-0472">Membrane</keyword>
<feature type="transmembrane region" description="Helical" evidence="1">
    <location>
        <begin position="7"/>
        <end position="28"/>
    </location>
</feature>
<dbReference type="Proteomes" id="UP001597357">
    <property type="component" value="Unassembled WGS sequence"/>
</dbReference>
<feature type="domain" description="Endonuclease/exonuclease/phosphatase" evidence="2">
    <location>
        <begin position="116"/>
        <end position="322"/>
    </location>
</feature>
<protein>
    <submittedName>
        <fullName evidence="3">Endonuclease/exonuclease/phosphatase family protein</fullName>
    </submittedName>
</protein>
<keyword evidence="4" id="KW-1185">Reference proteome</keyword>
<dbReference type="RefSeq" id="WP_379042473.1">
    <property type="nucleotide sequence ID" value="NZ_JBHULZ010000002.1"/>
</dbReference>
<evidence type="ECO:0000256" key="1">
    <source>
        <dbReference type="SAM" id="Phobius"/>
    </source>
</evidence>
<evidence type="ECO:0000313" key="3">
    <source>
        <dbReference type="EMBL" id="MFD2696418.1"/>
    </source>
</evidence>
<dbReference type="InterPro" id="IPR036691">
    <property type="entry name" value="Endo/exonu/phosph_ase_sf"/>
</dbReference>
<dbReference type="Gene3D" id="3.60.10.10">
    <property type="entry name" value="Endonuclease/exonuclease/phosphatase"/>
    <property type="match status" value="1"/>
</dbReference>
<dbReference type="SUPFAM" id="SSF56219">
    <property type="entry name" value="DNase I-like"/>
    <property type="match status" value="1"/>
</dbReference>
<keyword evidence="1" id="KW-1133">Transmembrane helix</keyword>